<sequence>MRNLINFVLFALLTVFTFACQEKAEGPVLNQEISVDYFNGIEVSVVGHVIVEHGTEQKVTVTSQQNVINALSLEVVGGKWKIKLNRNIVDYDFTLHITTPEIEKVDVSGSANVTVIRPHSPKGIFESNITGSGNVEVAEMNGIYTQVSVNVSGSGTATIDDIVVRNLYANVSGSGKVMLSGMSSNFTARVSGSGSISDFDLVSSDVDADCSGAGSISFTCIEKLKARVSGSGNIFYKGNPVDIDTAVEGSGKIEKVN</sequence>
<reference evidence="3 4" key="1">
    <citation type="submission" date="2020-04" db="EMBL/GenBank/DDBJ databases">
        <title>Flammeovirga sp. SR4, a novel species isolated from seawater.</title>
        <authorList>
            <person name="Wang X."/>
        </authorList>
    </citation>
    <scope>NUCLEOTIDE SEQUENCE [LARGE SCALE GENOMIC DNA]</scope>
    <source>
        <strain evidence="3 4">ATCC 23126</strain>
    </source>
</reference>
<proteinExistence type="predicted"/>
<dbReference type="RefSeq" id="WP_169659374.1">
    <property type="nucleotide sequence ID" value="NZ_JABANE010000087.1"/>
</dbReference>
<dbReference type="Pfam" id="PF10988">
    <property type="entry name" value="DUF2807"/>
    <property type="match status" value="1"/>
</dbReference>
<dbReference type="AlphaFoldDB" id="A0A7X9RYP5"/>
<organism evidence="3 4">
    <name type="scientific">Flammeovirga aprica JL-4</name>
    <dbReference type="NCBI Taxonomy" id="694437"/>
    <lineage>
        <taxon>Bacteria</taxon>
        <taxon>Pseudomonadati</taxon>
        <taxon>Bacteroidota</taxon>
        <taxon>Cytophagia</taxon>
        <taxon>Cytophagales</taxon>
        <taxon>Flammeovirgaceae</taxon>
        <taxon>Flammeovirga</taxon>
    </lineage>
</organism>
<accession>A0A7X9RYP5</accession>
<dbReference type="EMBL" id="JABANE010000087">
    <property type="protein sequence ID" value="NME71153.1"/>
    <property type="molecule type" value="Genomic_DNA"/>
</dbReference>
<evidence type="ECO:0000256" key="1">
    <source>
        <dbReference type="SAM" id="SignalP"/>
    </source>
</evidence>
<dbReference type="Gene3D" id="2.160.20.120">
    <property type="match status" value="1"/>
</dbReference>
<feature type="chain" id="PRO_5030637108" evidence="1">
    <location>
        <begin position="20"/>
        <end position="257"/>
    </location>
</feature>
<keyword evidence="4" id="KW-1185">Reference proteome</keyword>
<evidence type="ECO:0000313" key="3">
    <source>
        <dbReference type="EMBL" id="NME71153.1"/>
    </source>
</evidence>
<evidence type="ECO:0000313" key="4">
    <source>
        <dbReference type="Proteomes" id="UP000576082"/>
    </source>
</evidence>
<keyword evidence="1" id="KW-0732">Signal</keyword>
<gene>
    <name evidence="3" type="ORF">HHU12_24510</name>
</gene>
<protein>
    <submittedName>
        <fullName evidence="3">DUF2807 domain-containing protein</fullName>
    </submittedName>
</protein>
<dbReference type="PROSITE" id="PS51257">
    <property type="entry name" value="PROKAR_LIPOPROTEIN"/>
    <property type="match status" value="1"/>
</dbReference>
<feature type="signal peptide" evidence="1">
    <location>
        <begin position="1"/>
        <end position="19"/>
    </location>
</feature>
<feature type="domain" description="Putative auto-transporter adhesin head GIN" evidence="2">
    <location>
        <begin position="38"/>
        <end position="240"/>
    </location>
</feature>
<dbReference type="PANTHER" id="PTHR39200:SF1">
    <property type="entry name" value="AUTO-TRANSPORTER ADHESIN HEAD GIN DOMAIN-CONTAINING PROTEIN-RELATED"/>
    <property type="match status" value="1"/>
</dbReference>
<comment type="caution">
    <text evidence="3">The sequence shown here is derived from an EMBL/GenBank/DDBJ whole genome shotgun (WGS) entry which is preliminary data.</text>
</comment>
<dbReference type="Proteomes" id="UP000576082">
    <property type="component" value="Unassembled WGS sequence"/>
</dbReference>
<dbReference type="InterPro" id="IPR021255">
    <property type="entry name" value="DUF2807"/>
</dbReference>
<evidence type="ECO:0000259" key="2">
    <source>
        <dbReference type="Pfam" id="PF10988"/>
    </source>
</evidence>
<name>A0A7X9RYP5_9BACT</name>
<dbReference type="PANTHER" id="PTHR39200">
    <property type="entry name" value="HYPOTHETICAL EXPORTED PROTEIN"/>
    <property type="match status" value="1"/>
</dbReference>